<protein>
    <submittedName>
        <fullName evidence="2">Uncharacterized protein</fullName>
    </submittedName>
</protein>
<evidence type="ECO:0000313" key="3">
    <source>
        <dbReference type="Proteomes" id="UP000054560"/>
    </source>
</evidence>
<feature type="non-terminal residue" evidence="2">
    <location>
        <position position="74"/>
    </location>
</feature>
<accession>A0A0L0F6N2</accession>
<gene>
    <name evidence="2" type="ORF">SARC_15643</name>
</gene>
<dbReference type="Proteomes" id="UP000054560">
    <property type="component" value="Unassembled WGS sequence"/>
</dbReference>
<dbReference type="EMBL" id="KQ248084">
    <property type="protein sequence ID" value="KNC71813.1"/>
    <property type="molecule type" value="Genomic_DNA"/>
</dbReference>
<dbReference type="AlphaFoldDB" id="A0A0L0F6N2"/>
<evidence type="ECO:0000256" key="1">
    <source>
        <dbReference type="SAM" id="MobiDB-lite"/>
    </source>
</evidence>
<organism evidence="2 3">
    <name type="scientific">Sphaeroforma arctica JP610</name>
    <dbReference type="NCBI Taxonomy" id="667725"/>
    <lineage>
        <taxon>Eukaryota</taxon>
        <taxon>Ichthyosporea</taxon>
        <taxon>Ichthyophonida</taxon>
        <taxon>Sphaeroforma</taxon>
    </lineage>
</organism>
<keyword evidence="3" id="KW-1185">Reference proteome</keyword>
<evidence type="ECO:0000313" key="2">
    <source>
        <dbReference type="EMBL" id="KNC71813.1"/>
    </source>
</evidence>
<proteinExistence type="predicted"/>
<dbReference type="RefSeq" id="XP_014145715.1">
    <property type="nucleotide sequence ID" value="XM_014290240.1"/>
</dbReference>
<sequence length="74" mass="7777">MIHLHGVDGLPPATVPKSPSTSTPVGLEPFVSIKTETEAKSRLPAKLATSQVKLGGKPYALWDSLLTLTVPDGQ</sequence>
<name>A0A0L0F6N2_9EUKA</name>
<dbReference type="GeneID" id="25916147"/>
<feature type="region of interest" description="Disordered" evidence="1">
    <location>
        <begin position="1"/>
        <end position="27"/>
    </location>
</feature>
<reference evidence="2 3" key="1">
    <citation type="submission" date="2011-02" db="EMBL/GenBank/DDBJ databases">
        <title>The Genome Sequence of Sphaeroforma arctica JP610.</title>
        <authorList>
            <consortium name="The Broad Institute Genome Sequencing Platform"/>
            <person name="Russ C."/>
            <person name="Cuomo C."/>
            <person name="Young S.K."/>
            <person name="Zeng Q."/>
            <person name="Gargeya S."/>
            <person name="Alvarado L."/>
            <person name="Berlin A."/>
            <person name="Chapman S.B."/>
            <person name="Chen Z."/>
            <person name="Freedman E."/>
            <person name="Gellesch M."/>
            <person name="Goldberg J."/>
            <person name="Griggs A."/>
            <person name="Gujja S."/>
            <person name="Heilman E."/>
            <person name="Heiman D."/>
            <person name="Howarth C."/>
            <person name="Mehta T."/>
            <person name="Neiman D."/>
            <person name="Pearson M."/>
            <person name="Roberts A."/>
            <person name="Saif S."/>
            <person name="Shea T."/>
            <person name="Shenoy N."/>
            <person name="Sisk P."/>
            <person name="Stolte C."/>
            <person name="Sykes S."/>
            <person name="White J."/>
            <person name="Yandava C."/>
            <person name="Burger G."/>
            <person name="Gray M.W."/>
            <person name="Holland P.W.H."/>
            <person name="King N."/>
            <person name="Lang F.B.F."/>
            <person name="Roger A.J."/>
            <person name="Ruiz-Trillo I."/>
            <person name="Haas B."/>
            <person name="Nusbaum C."/>
            <person name="Birren B."/>
        </authorList>
    </citation>
    <scope>NUCLEOTIDE SEQUENCE [LARGE SCALE GENOMIC DNA]</scope>
    <source>
        <strain evidence="2 3">JP610</strain>
    </source>
</reference>